<evidence type="ECO:0000313" key="1">
    <source>
        <dbReference type="EMBL" id="VEL13067.1"/>
    </source>
</evidence>
<gene>
    <name evidence="1" type="ORF">PXEA_LOCUS6507</name>
</gene>
<dbReference type="AlphaFoldDB" id="A0A3S5CDU3"/>
<evidence type="ECO:0000313" key="2">
    <source>
        <dbReference type="Proteomes" id="UP000784294"/>
    </source>
</evidence>
<reference evidence="1" key="1">
    <citation type="submission" date="2018-11" db="EMBL/GenBank/DDBJ databases">
        <authorList>
            <consortium name="Pathogen Informatics"/>
        </authorList>
    </citation>
    <scope>NUCLEOTIDE SEQUENCE</scope>
</reference>
<dbReference type="EMBL" id="CAAALY010016679">
    <property type="protein sequence ID" value="VEL13067.1"/>
    <property type="molecule type" value="Genomic_DNA"/>
</dbReference>
<protein>
    <submittedName>
        <fullName evidence="1">Uncharacterized protein</fullName>
    </submittedName>
</protein>
<comment type="caution">
    <text evidence="1">The sequence shown here is derived from an EMBL/GenBank/DDBJ whole genome shotgun (WGS) entry which is preliminary data.</text>
</comment>
<keyword evidence="2" id="KW-1185">Reference proteome</keyword>
<name>A0A3S5CDU3_9PLAT</name>
<dbReference type="Proteomes" id="UP000784294">
    <property type="component" value="Unassembled WGS sequence"/>
</dbReference>
<organism evidence="1 2">
    <name type="scientific">Protopolystoma xenopodis</name>
    <dbReference type="NCBI Taxonomy" id="117903"/>
    <lineage>
        <taxon>Eukaryota</taxon>
        <taxon>Metazoa</taxon>
        <taxon>Spiralia</taxon>
        <taxon>Lophotrochozoa</taxon>
        <taxon>Platyhelminthes</taxon>
        <taxon>Monogenea</taxon>
        <taxon>Polyopisthocotylea</taxon>
        <taxon>Polystomatidea</taxon>
        <taxon>Polystomatidae</taxon>
        <taxon>Protopolystoma</taxon>
    </lineage>
</organism>
<sequence length="147" mass="16567">MDSGLGIPFASKTLSTALLPSSKLPHSSYRSYYGLHNSSWRLRPHPFGHTLPGLQGPLIGQALRHLRLRRVSAGHTVSLRTVSLFSFLQLGVSANRGREEATCRPFRDADLHTLVWKRLLGLPHQKATVKYEEKMGLEDSLKFFVYK</sequence>
<accession>A0A3S5CDU3</accession>
<proteinExistence type="predicted"/>